<feature type="non-terminal residue" evidence="3">
    <location>
        <position position="148"/>
    </location>
</feature>
<name>A0A9N9IIK7_FUNMO</name>
<evidence type="ECO:0000256" key="1">
    <source>
        <dbReference type="ARBA" id="ARBA00016056"/>
    </source>
</evidence>
<feature type="domain" description="MD-2-related lipid-recognition" evidence="2">
    <location>
        <begin position="17"/>
        <end position="137"/>
    </location>
</feature>
<dbReference type="SUPFAM" id="SSF81296">
    <property type="entry name" value="E set domains"/>
    <property type="match status" value="1"/>
</dbReference>
<dbReference type="InterPro" id="IPR003172">
    <property type="entry name" value="ML_dom"/>
</dbReference>
<evidence type="ECO:0000313" key="3">
    <source>
        <dbReference type="EMBL" id="CAG8737277.1"/>
    </source>
</evidence>
<reference evidence="3" key="1">
    <citation type="submission" date="2021-06" db="EMBL/GenBank/DDBJ databases">
        <authorList>
            <person name="Kallberg Y."/>
            <person name="Tangrot J."/>
            <person name="Rosling A."/>
        </authorList>
    </citation>
    <scope>NUCLEOTIDE SEQUENCE</scope>
    <source>
        <strain evidence="3">87-6 pot B 2015</strain>
    </source>
</reference>
<evidence type="ECO:0000259" key="2">
    <source>
        <dbReference type="SMART" id="SM00737"/>
    </source>
</evidence>
<organism evidence="3 4">
    <name type="scientific">Funneliformis mosseae</name>
    <name type="common">Endomycorrhizal fungus</name>
    <name type="synonym">Glomus mosseae</name>
    <dbReference type="NCBI Taxonomy" id="27381"/>
    <lineage>
        <taxon>Eukaryota</taxon>
        <taxon>Fungi</taxon>
        <taxon>Fungi incertae sedis</taxon>
        <taxon>Mucoromycota</taxon>
        <taxon>Glomeromycotina</taxon>
        <taxon>Glomeromycetes</taxon>
        <taxon>Glomerales</taxon>
        <taxon>Glomeraceae</taxon>
        <taxon>Funneliformis</taxon>
    </lineage>
</organism>
<dbReference type="Gene3D" id="2.60.40.770">
    <property type="match status" value="1"/>
</dbReference>
<protein>
    <recommendedName>
        <fullName evidence="1">Phosphatidylglycerol/phosphatidylinositol transfer protein</fullName>
    </recommendedName>
</protein>
<dbReference type="SMART" id="SM00737">
    <property type="entry name" value="ML"/>
    <property type="match status" value="1"/>
</dbReference>
<dbReference type="InterPro" id="IPR014756">
    <property type="entry name" value="Ig_E-set"/>
</dbReference>
<evidence type="ECO:0000313" key="4">
    <source>
        <dbReference type="Proteomes" id="UP000789375"/>
    </source>
</evidence>
<dbReference type="Pfam" id="PF02221">
    <property type="entry name" value="E1_DerP2_DerF2"/>
    <property type="match status" value="1"/>
</dbReference>
<accession>A0A9N9IIK7</accession>
<keyword evidence="4" id="KW-1185">Reference proteome</keyword>
<proteinExistence type="predicted"/>
<dbReference type="Proteomes" id="UP000789375">
    <property type="component" value="Unassembled WGS sequence"/>
</dbReference>
<gene>
    <name evidence="3" type="ORF">FMOSSE_LOCUS15959</name>
</gene>
<sequence length="148" mass="15620">MVNAIPHQLPQKRAPIFRVCHSDTGSPSPATISVVIDPDPVIPGKPNTFTVTGTVESDITDQTQLIAFYTDTTTKADIGEVYYIPICTGNACPIKAKTQFTVKATLDTPETLPNPYSIVVGIVDQPGTILACTAANIGNPKRAPDVAG</sequence>
<dbReference type="EMBL" id="CAJVPP010019154">
    <property type="protein sequence ID" value="CAG8737277.1"/>
    <property type="molecule type" value="Genomic_DNA"/>
</dbReference>
<comment type="caution">
    <text evidence="3">The sequence shown here is derived from an EMBL/GenBank/DDBJ whole genome shotgun (WGS) entry which is preliminary data.</text>
</comment>
<dbReference type="AlphaFoldDB" id="A0A9N9IIK7"/>